<feature type="transmembrane region" description="Helical" evidence="1">
    <location>
        <begin position="93"/>
        <end position="115"/>
    </location>
</feature>
<protein>
    <submittedName>
        <fullName evidence="2">Uncharacterized protein</fullName>
    </submittedName>
</protein>
<keyword evidence="3" id="KW-1185">Reference proteome</keyword>
<accession>A0AAN7A5L6</accession>
<dbReference type="Proteomes" id="UP001302321">
    <property type="component" value="Unassembled WGS sequence"/>
</dbReference>
<gene>
    <name evidence="2" type="ORF">QBC36DRAFT_219144</name>
</gene>
<organism evidence="2 3">
    <name type="scientific">Triangularia setosa</name>
    <dbReference type="NCBI Taxonomy" id="2587417"/>
    <lineage>
        <taxon>Eukaryota</taxon>
        <taxon>Fungi</taxon>
        <taxon>Dikarya</taxon>
        <taxon>Ascomycota</taxon>
        <taxon>Pezizomycotina</taxon>
        <taxon>Sordariomycetes</taxon>
        <taxon>Sordariomycetidae</taxon>
        <taxon>Sordariales</taxon>
        <taxon>Podosporaceae</taxon>
        <taxon>Triangularia</taxon>
    </lineage>
</organism>
<keyword evidence="1" id="KW-1133">Transmembrane helix</keyword>
<reference evidence="2" key="1">
    <citation type="journal article" date="2023" name="Mol. Phylogenet. Evol.">
        <title>Genome-scale phylogeny and comparative genomics of the fungal order Sordariales.</title>
        <authorList>
            <person name="Hensen N."/>
            <person name="Bonometti L."/>
            <person name="Westerberg I."/>
            <person name="Brannstrom I.O."/>
            <person name="Guillou S."/>
            <person name="Cros-Aarteil S."/>
            <person name="Calhoun S."/>
            <person name="Haridas S."/>
            <person name="Kuo A."/>
            <person name="Mondo S."/>
            <person name="Pangilinan J."/>
            <person name="Riley R."/>
            <person name="LaButti K."/>
            <person name="Andreopoulos B."/>
            <person name="Lipzen A."/>
            <person name="Chen C."/>
            <person name="Yan M."/>
            <person name="Daum C."/>
            <person name="Ng V."/>
            <person name="Clum A."/>
            <person name="Steindorff A."/>
            <person name="Ohm R.A."/>
            <person name="Martin F."/>
            <person name="Silar P."/>
            <person name="Natvig D.O."/>
            <person name="Lalanne C."/>
            <person name="Gautier V."/>
            <person name="Ament-Velasquez S.L."/>
            <person name="Kruys A."/>
            <person name="Hutchinson M.I."/>
            <person name="Powell A.J."/>
            <person name="Barry K."/>
            <person name="Miller A.N."/>
            <person name="Grigoriev I.V."/>
            <person name="Debuchy R."/>
            <person name="Gladieux P."/>
            <person name="Hiltunen Thoren M."/>
            <person name="Johannesson H."/>
        </authorList>
    </citation>
    <scope>NUCLEOTIDE SEQUENCE</scope>
    <source>
        <strain evidence="2">CBS 892.96</strain>
    </source>
</reference>
<name>A0AAN7A5L6_9PEZI</name>
<reference evidence="2" key="2">
    <citation type="submission" date="2023-05" db="EMBL/GenBank/DDBJ databases">
        <authorList>
            <consortium name="Lawrence Berkeley National Laboratory"/>
            <person name="Steindorff A."/>
            <person name="Hensen N."/>
            <person name="Bonometti L."/>
            <person name="Westerberg I."/>
            <person name="Brannstrom I.O."/>
            <person name="Guillou S."/>
            <person name="Cros-Aarteil S."/>
            <person name="Calhoun S."/>
            <person name="Haridas S."/>
            <person name="Kuo A."/>
            <person name="Mondo S."/>
            <person name="Pangilinan J."/>
            <person name="Riley R."/>
            <person name="Labutti K."/>
            <person name="Andreopoulos B."/>
            <person name="Lipzen A."/>
            <person name="Chen C."/>
            <person name="Yanf M."/>
            <person name="Daum C."/>
            <person name="Ng V."/>
            <person name="Clum A."/>
            <person name="Ohm R."/>
            <person name="Martin F."/>
            <person name="Silar P."/>
            <person name="Natvig D."/>
            <person name="Lalanne C."/>
            <person name="Gautier V."/>
            <person name="Ament-Velasquez S.L."/>
            <person name="Kruys A."/>
            <person name="Hutchinson M.I."/>
            <person name="Powell A.J."/>
            <person name="Barry K."/>
            <person name="Miller A.N."/>
            <person name="Grigoriev I.V."/>
            <person name="Debuchy R."/>
            <person name="Gladieux P."/>
            <person name="Thoren M.H."/>
            <person name="Johannesson H."/>
        </authorList>
    </citation>
    <scope>NUCLEOTIDE SEQUENCE</scope>
    <source>
        <strain evidence="2">CBS 892.96</strain>
    </source>
</reference>
<sequence length="333" mass="37148">MRVILPPKSARLITHWKPSRRPQGIRRQRSLNLTITPYLDPHHSLYKRLGPNSLSRYPYNLLTNYNRKMDTLFTTSKPKAQLVVPASATRLEIVLLALGILSLVSLLLLILALAVRRRVSASISKRHHRSSHQPDVHGRVSSPCLFNSAFSDPLPHTPLLSSSSSLPADISEVNATTSLLNRIRKVSEDLAETVQYELMELGRRVSAHGRALIGATARRGQTEQERRVRDEEVGLATAAAGDGQQQQHQKDGFDGWRDQDNNNWSWDTEACTAGPKPETVVKRSISWVMDQSRRSSFAYSQGLASPCDTGQTFRPRMRSSGGRRMSLAVADAE</sequence>
<keyword evidence="1" id="KW-0812">Transmembrane</keyword>
<evidence type="ECO:0000313" key="3">
    <source>
        <dbReference type="Proteomes" id="UP001302321"/>
    </source>
</evidence>
<dbReference type="AlphaFoldDB" id="A0AAN7A5L6"/>
<keyword evidence="1" id="KW-0472">Membrane</keyword>
<comment type="caution">
    <text evidence="2">The sequence shown here is derived from an EMBL/GenBank/DDBJ whole genome shotgun (WGS) entry which is preliminary data.</text>
</comment>
<proteinExistence type="predicted"/>
<evidence type="ECO:0000313" key="2">
    <source>
        <dbReference type="EMBL" id="KAK4174129.1"/>
    </source>
</evidence>
<dbReference type="EMBL" id="MU866299">
    <property type="protein sequence ID" value="KAK4174129.1"/>
    <property type="molecule type" value="Genomic_DNA"/>
</dbReference>
<evidence type="ECO:0000256" key="1">
    <source>
        <dbReference type="SAM" id="Phobius"/>
    </source>
</evidence>